<dbReference type="InterPro" id="IPR012934">
    <property type="entry name" value="Znf_AD"/>
</dbReference>
<evidence type="ECO:0000259" key="4">
    <source>
        <dbReference type="PROSITE" id="PS50157"/>
    </source>
</evidence>
<protein>
    <submittedName>
        <fullName evidence="6">AAEL003339-PA</fullName>
    </submittedName>
</protein>
<dbReference type="GO" id="GO:0005634">
    <property type="term" value="C:nucleus"/>
    <property type="evidence" value="ECO:0007669"/>
    <property type="project" value="InterPro"/>
</dbReference>
<dbReference type="SMART" id="SM00355">
    <property type="entry name" value="ZnF_C2H2"/>
    <property type="match status" value="3"/>
</dbReference>
<dbReference type="eggNOG" id="ENOG502TBI9">
    <property type="taxonomic scope" value="Eukaryota"/>
</dbReference>
<feature type="binding site" evidence="2">
    <location>
        <position position="29"/>
    </location>
    <ligand>
        <name>Zn(2+)</name>
        <dbReference type="ChEBI" id="CHEBI:29105"/>
    </ligand>
</feature>
<keyword evidence="1" id="KW-0863">Zinc-finger</keyword>
<name>Q17FQ4_AEDAE</name>
<reference evidence="6" key="2">
    <citation type="journal article" date="2007" name="Science">
        <title>Genome sequence of Aedes aegypti, a major arbovirus vector.</title>
        <authorList>
            <person name="Nene V."/>
            <person name="Wortman J.R."/>
            <person name="Lawson D."/>
            <person name="Haas B."/>
            <person name="Kodira C."/>
            <person name="Tu Z.J."/>
            <person name="Loftus B."/>
            <person name="Xi Z."/>
            <person name="Megy K."/>
            <person name="Grabherr M."/>
            <person name="Ren Q."/>
            <person name="Zdobnov E.M."/>
            <person name="Lobo N.F."/>
            <person name="Campbell K.S."/>
            <person name="Brown S.E."/>
            <person name="Bonaldo M.F."/>
            <person name="Zhu J."/>
            <person name="Sinkins S.P."/>
            <person name="Hogenkamp D.G."/>
            <person name="Amedeo P."/>
            <person name="Arensburger P."/>
            <person name="Atkinson P.W."/>
            <person name="Bidwell S."/>
            <person name="Biedler J."/>
            <person name="Birney E."/>
            <person name="Bruggner R.V."/>
            <person name="Costas J."/>
            <person name="Coy M.R."/>
            <person name="Crabtree J."/>
            <person name="Crawford M."/>
            <person name="Debruyn B."/>
            <person name="Decaprio D."/>
            <person name="Eiglmeier K."/>
            <person name="Eisenstadt E."/>
            <person name="El-Dorry H."/>
            <person name="Gelbart W.M."/>
            <person name="Gomes S.L."/>
            <person name="Hammond M."/>
            <person name="Hannick L.I."/>
            <person name="Hogan J.R."/>
            <person name="Holmes M.H."/>
            <person name="Jaffe D."/>
            <person name="Johnston J.S."/>
            <person name="Kennedy R.C."/>
            <person name="Koo H."/>
            <person name="Kravitz S."/>
            <person name="Kriventseva E.V."/>
            <person name="Kulp D."/>
            <person name="Labutti K."/>
            <person name="Lee E."/>
            <person name="Li S."/>
            <person name="Lovin D.D."/>
            <person name="Mao C."/>
            <person name="Mauceli E."/>
            <person name="Menck C.F."/>
            <person name="Miller J.R."/>
            <person name="Montgomery P."/>
            <person name="Mori A."/>
            <person name="Nascimento A.L."/>
            <person name="Naveira H.F."/>
            <person name="Nusbaum C."/>
            <person name="O'leary S."/>
            <person name="Orvis J."/>
            <person name="Pertea M."/>
            <person name="Quesneville H."/>
            <person name="Reidenbach K.R."/>
            <person name="Rogers Y.H."/>
            <person name="Roth C.W."/>
            <person name="Schneider J.R."/>
            <person name="Schatz M."/>
            <person name="Shumway M."/>
            <person name="Stanke M."/>
            <person name="Stinson E.O."/>
            <person name="Tubio J.M."/>
            <person name="Vanzee J.P."/>
            <person name="Verjovski-Almeida S."/>
            <person name="Werner D."/>
            <person name="White O."/>
            <person name="Wyder S."/>
            <person name="Zeng Q."/>
            <person name="Zhao Q."/>
            <person name="Zhao Y."/>
            <person name="Hill C.A."/>
            <person name="Raikhel A.S."/>
            <person name="Soares M.B."/>
            <person name="Knudson D.L."/>
            <person name="Lee N.H."/>
            <person name="Galagan J."/>
            <person name="Salzberg S.L."/>
            <person name="Paulsen I.T."/>
            <person name="Dimopoulos G."/>
            <person name="Collins F.H."/>
            <person name="Birren B."/>
            <person name="Fraser-Liggett C.M."/>
            <person name="Severson D.W."/>
        </authorList>
    </citation>
    <scope>NUCLEOTIDE SEQUENCE [LARGE SCALE GENOMIC DNA]</scope>
    <source>
        <strain evidence="6">Liverpool</strain>
    </source>
</reference>
<evidence type="ECO:0000256" key="2">
    <source>
        <dbReference type="PROSITE-ProRule" id="PRU01263"/>
    </source>
</evidence>
<feature type="binding site" evidence="2">
    <location>
        <position position="64"/>
    </location>
    <ligand>
        <name>Zn(2+)</name>
        <dbReference type="ChEBI" id="CHEBI:29105"/>
    </ligand>
</feature>
<keyword evidence="2" id="KW-0479">Metal-binding</keyword>
<feature type="binding site" evidence="2">
    <location>
        <position position="26"/>
    </location>
    <ligand>
        <name>Zn(2+)</name>
        <dbReference type="ChEBI" id="CHEBI:29105"/>
    </ligand>
</feature>
<feature type="compositionally biased region" description="Low complexity" evidence="3">
    <location>
        <begin position="254"/>
        <end position="268"/>
    </location>
</feature>
<dbReference type="PaxDb" id="7159-AAEL003339-PA"/>
<dbReference type="OMA" id="RICLIHT"/>
<dbReference type="PhylomeDB" id="Q17FQ4"/>
<evidence type="ECO:0000256" key="1">
    <source>
        <dbReference type="PROSITE-ProRule" id="PRU00042"/>
    </source>
</evidence>
<dbReference type="SUPFAM" id="SSF57716">
    <property type="entry name" value="Glucocorticoid receptor-like (DNA-binding domain)"/>
    <property type="match status" value="1"/>
</dbReference>
<feature type="domain" description="ZAD" evidence="5">
    <location>
        <begin position="24"/>
        <end position="91"/>
    </location>
</feature>
<feature type="region of interest" description="Disordered" evidence="3">
    <location>
        <begin position="244"/>
        <end position="268"/>
    </location>
</feature>
<reference evidence="6" key="1">
    <citation type="submission" date="2005-10" db="EMBL/GenBank/DDBJ databases">
        <authorList>
            <person name="Loftus B.J."/>
            <person name="Nene V.M."/>
            <person name="Hannick L.I."/>
            <person name="Bidwell S."/>
            <person name="Haas B."/>
            <person name="Amedeo P."/>
            <person name="Orvis J."/>
            <person name="Wortman J.R."/>
            <person name="White O.R."/>
            <person name="Salzberg S."/>
            <person name="Shumway M."/>
            <person name="Koo H."/>
            <person name="Zhao Y."/>
            <person name="Holmes M."/>
            <person name="Miller J."/>
            <person name="Schatz M."/>
            <person name="Pop M."/>
            <person name="Pai G."/>
            <person name="Utterback T."/>
            <person name="Rogers Y.-H."/>
            <person name="Kravitz S."/>
            <person name="Fraser C.M."/>
        </authorList>
    </citation>
    <scope>NUCLEOTIDE SEQUENCE</scope>
    <source>
        <strain evidence="6">Liverpool</strain>
    </source>
</reference>
<feature type="binding site" evidence="2">
    <location>
        <position position="67"/>
    </location>
    <ligand>
        <name>Zn(2+)</name>
        <dbReference type="ChEBI" id="CHEBI:29105"/>
    </ligand>
</feature>
<dbReference type="GO" id="GO:0008270">
    <property type="term" value="F:zinc ion binding"/>
    <property type="evidence" value="ECO:0007669"/>
    <property type="project" value="UniProtKB-UniRule"/>
</dbReference>
<reference evidence="6" key="3">
    <citation type="submission" date="2012-09" db="EMBL/GenBank/DDBJ databases">
        <authorList>
            <consortium name="VectorBase"/>
        </authorList>
    </citation>
    <scope>NUCLEOTIDE SEQUENCE</scope>
    <source>
        <strain evidence="6">Liverpool</strain>
    </source>
</reference>
<dbReference type="PROSITE" id="PS51915">
    <property type="entry name" value="ZAD"/>
    <property type="match status" value="1"/>
</dbReference>
<dbReference type="PROSITE" id="PS50157">
    <property type="entry name" value="ZINC_FINGER_C2H2_2"/>
    <property type="match status" value="1"/>
</dbReference>
<keyword evidence="2" id="KW-0862">Zinc</keyword>
<evidence type="ECO:0000313" key="6">
    <source>
        <dbReference type="EMBL" id="EAT45370.1"/>
    </source>
</evidence>
<dbReference type="HOGENOM" id="CLU_680101_0_0_1"/>
<organism evidence="6 7">
    <name type="scientific">Aedes aegypti</name>
    <name type="common">Yellowfever mosquito</name>
    <name type="synonym">Culex aegypti</name>
    <dbReference type="NCBI Taxonomy" id="7159"/>
    <lineage>
        <taxon>Eukaryota</taxon>
        <taxon>Metazoa</taxon>
        <taxon>Ecdysozoa</taxon>
        <taxon>Arthropoda</taxon>
        <taxon>Hexapoda</taxon>
        <taxon>Insecta</taxon>
        <taxon>Pterygota</taxon>
        <taxon>Neoptera</taxon>
        <taxon>Endopterygota</taxon>
        <taxon>Diptera</taxon>
        <taxon>Nematocera</taxon>
        <taxon>Culicoidea</taxon>
        <taxon>Culicidae</taxon>
        <taxon>Culicinae</taxon>
        <taxon>Aedini</taxon>
        <taxon>Aedes</taxon>
        <taxon>Stegomyia</taxon>
    </lineage>
</organism>
<dbReference type="EMBL" id="CH477269">
    <property type="protein sequence ID" value="EAT45370.1"/>
    <property type="molecule type" value="Genomic_DNA"/>
</dbReference>
<dbReference type="KEGG" id="aag:5577904"/>
<dbReference type="OrthoDB" id="10427938at2759"/>
<dbReference type="AlphaFoldDB" id="Q17FQ4"/>
<dbReference type="Gene3D" id="3.30.160.60">
    <property type="entry name" value="Classic Zinc Finger"/>
    <property type="match status" value="1"/>
</dbReference>
<dbReference type="PROSITE" id="PS00028">
    <property type="entry name" value="ZINC_FINGER_C2H2_1"/>
    <property type="match status" value="1"/>
</dbReference>
<feature type="compositionally biased region" description="Polar residues" evidence="3">
    <location>
        <begin position="244"/>
        <end position="253"/>
    </location>
</feature>
<evidence type="ECO:0000313" key="7">
    <source>
        <dbReference type="Proteomes" id="UP000682892"/>
    </source>
</evidence>
<dbReference type="VEuPathDB" id="VectorBase:AAEL003339"/>
<accession>Q17FQ4</accession>
<dbReference type="Proteomes" id="UP000682892">
    <property type="component" value="Unassembled WGS sequence"/>
</dbReference>
<evidence type="ECO:0000259" key="5">
    <source>
        <dbReference type="PROSITE" id="PS51915"/>
    </source>
</evidence>
<gene>
    <name evidence="6" type="ORF">AaeL_AAEL003339</name>
</gene>
<dbReference type="InterPro" id="IPR013087">
    <property type="entry name" value="Znf_C2H2_type"/>
</dbReference>
<evidence type="ECO:0000256" key="3">
    <source>
        <dbReference type="SAM" id="MobiDB-lite"/>
    </source>
</evidence>
<dbReference type="SMART" id="SM00868">
    <property type="entry name" value="zf-AD"/>
    <property type="match status" value="1"/>
</dbReference>
<proteinExistence type="predicted"/>
<feature type="domain" description="C2H2-type" evidence="4">
    <location>
        <begin position="276"/>
        <end position="303"/>
    </location>
</feature>
<sequence>MIPDSMLNSNPTMGERSKELAEKNICRICLIHTDRVIDKQWNTVLSTCFTASAGIAEKLPKYVCVDCSEFLQKCNDFKEMYKKSELILVSYPLTGTLPKRVEVPSWLRQKRKLPETASIRVRSSDLLPVKSTLQSPTITSEVGAASPLKVQKVLPSSDNVPTQILQQSITPDRSTVIQEMQTYVEMYQHSAQITQQYQYQSSPVFPSSTQPPRQYPVLEQRLLQPSLSTSINHQNLIPLTNQNQQPHQTLPQKSASQHPLPQPSQQSAIPSSVPVYQCKACCYMFLNQHHLLAHTRKHAFHGEYRCGCGRPFRAMHDFVNHLKQHSTISWCDLCGEQFADRHWELGPHLDRHVQVGLAEACDFCSLVFIDLQSRIRHVGSCHEVDLRQTMELNGGEIRGEGAWGQ</sequence>